<dbReference type="AlphaFoldDB" id="A0A392V3W1"/>
<reference evidence="1 2" key="1">
    <citation type="journal article" date="2018" name="Front. Plant Sci.">
        <title>Red Clover (Trifolium pratense) and Zigzag Clover (T. medium) - A Picture of Genomic Similarities and Differences.</title>
        <authorList>
            <person name="Dluhosova J."/>
            <person name="Istvanek J."/>
            <person name="Nedelnik J."/>
            <person name="Repkova J."/>
        </authorList>
    </citation>
    <scope>NUCLEOTIDE SEQUENCE [LARGE SCALE GENOMIC DNA]</scope>
    <source>
        <strain evidence="2">cv. 10/8</strain>
        <tissue evidence="1">Leaf</tissue>
    </source>
</reference>
<sequence>MQFFQDLSTVHEWNWGAAALVHLQDYMDDACLATMNQMAGYMSFLQ</sequence>
<dbReference type="Proteomes" id="UP000265520">
    <property type="component" value="Unassembled WGS sequence"/>
</dbReference>
<evidence type="ECO:0000313" key="2">
    <source>
        <dbReference type="Proteomes" id="UP000265520"/>
    </source>
</evidence>
<keyword evidence="2" id="KW-1185">Reference proteome</keyword>
<evidence type="ECO:0000313" key="1">
    <source>
        <dbReference type="EMBL" id="MCI82988.1"/>
    </source>
</evidence>
<organism evidence="1 2">
    <name type="scientific">Trifolium medium</name>
    <dbReference type="NCBI Taxonomy" id="97028"/>
    <lineage>
        <taxon>Eukaryota</taxon>
        <taxon>Viridiplantae</taxon>
        <taxon>Streptophyta</taxon>
        <taxon>Embryophyta</taxon>
        <taxon>Tracheophyta</taxon>
        <taxon>Spermatophyta</taxon>
        <taxon>Magnoliopsida</taxon>
        <taxon>eudicotyledons</taxon>
        <taxon>Gunneridae</taxon>
        <taxon>Pentapetalae</taxon>
        <taxon>rosids</taxon>
        <taxon>fabids</taxon>
        <taxon>Fabales</taxon>
        <taxon>Fabaceae</taxon>
        <taxon>Papilionoideae</taxon>
        <taxon>50 kb inversion clade</taxon>
        <taxon>NPAAA clade</taxon>
        <taxon>Hologalegina</taxon>
        <taxon>IRL clade</taxon>
        <taxon>Trifolieae</taxon>
        <taxon>Trifolium</taxon>
    </lineage>
</organism>
<accession>A0A392V3W1</accession>
<name>A0A392V3W1_9FABA</name>
<dbReference type="EMBL" id="LXQA011056269">
    <property type="protein sequence ID" value="MCI82988.1"/>
    <property type="molecule type" value="Genomic_DNA"/>
</dbReference>
<feature type="non-terminal residue" evidence="1">
    <location>
        <position position="46"/>
    </location>
</feature>
<protein>
    <submittedName>
        <fullName evidence="1">Serine/threonine-protein phosphatase 7 long form-like protein</fullName>
    </submittedName>
</protein>
<comment type="caution">
    <text evidence="1">The sequence shown here is derived from an EMBL/GenBank/DDBJ whole genome shotgun (WGS) entry which is preliminary data.</text>
</comment>
<proteinExistence type="predicted"/>